<dbReference type="InterPro" id="IPR002081">
    <property type="entry name" value="Cryptochrome/DNA_photolyase_1"/>
</dbReference>
<evidence type="ECO:0000313" key="5">
    <source>
        <dbReference type="EMBL" id="KAK3194114.1"/>
    </source>
</evidence>
<dbReference type="GO" id="GO:0003677">
    <property type="term" value="F:DNA binding"/>
    <property type="evidence" value="ECO:0007669"/>
    <property type="project" value="TreeGrafter"/>
</dbReference>
<dbReference type="InterPro" id="IPR036155">
    <property type="entry name" value="Crypto/Photolyase_N_sf"/>
</dbReference>
<evidence type="ECO:0000259" key="4">
    <source>
        <dbReference type="PROSITE" id="PS51645"/>
    </source>
</evidence>
<feature type="binding site" evidence="2">
    <location>
        <begin position="484"/>
        <end position="491"/>
    </location>
    <ligand>
        <name>FAD</name>
        <dbReference type="ChEBI" id="CHEBI:57692"/>
    </ligand>
</feature>
<evidence type="ECO:0000256" key="2">
    <source>
        <dbReference type="PIRSR" id="PIRSR602081-1"/>
    </source>
</evidence>
<feature type="region of interest" description="Disordered" evidence="3">
    <location>
        <begin position="22"/>
        <end position="42"/>
    </location>
</feature>
<dbReference type="PANTHER" id="PTHR11455">
    <property type="entry name" value="CRYPTOCHROME"/>
    <property type="match status" value="1"/>
</dbReference>
<proteinExistence type="inferred from homology"/>
<feature type="domain" description="Photolyase/cryptochrome alpha/beta" evidence="4">
    <location>
        <begin position="179"/>
        <end position="313"/>
    </location>
</feature>
<dbReference type="InterPro" id="IPR014729">
    <property type="entry name" value="Rossmann-like_a/b/a_fold"/>
</dbReference>
<organism evidence="5 6">
    <name type="scientific">Dipteronia sinensis</name>
    <dbReference type="NCBI Taxonomy" id="43782"/>
    <lineage>
        <taxon>Eukaryota</taxon>
        <taxon>Viridiplantae</taxon>
        <taxon>Streptophyta</taxon>
        <taxon>Embryophyta</taxon>
        <taxon>Tracheophyta</taxon>
        <taxon>Spermatophyta</taxon>
        <taxon>Magnoliopsida</taxon>
        <taxon>eudicotyledons</taxon>
        <taxon>Gunneridae</taxon>
        <taxon>Pentapetalae</taxon>
        <taxon>rosids</taxon>
        <taxon>malvids</taxon>
        <taxon>Sapindales</taxon>
        <taxon>Sapindaceae</taxon>
        <taxon>Hippocastanoideae</taxon>
        <taxon>Acereae</taxon>
        <taxon>Dipteronia</taxon>
    </lineage>
</organism>
<name>A0AAD9ZWX4_9ROSI</name>
<dbReference type="Proteomes" id="UP001281410">
    <property type="component" value="Unassembled WGS sequence"/>
</dbReference>
<keyword evidence="2" id="KW-0274">FAD</keyword>
<dbReference type="PANTHER" id="PTHR11455:SF2">
    <property type="entry name" value="BLUE-LIGHT PHOTORECEPTOR PHR2"/>
    <property type="match status" value="1"/>
</dbReference>
<evidence type="ECO:0000256" key="1">
    <source>
        <dbReference type="ARBA" id="ARBA00005862"/>
    </source>
</evidence>
<feature type="binding site" evidence="2">
    <location>
        <begin position="431"/>
        <end position="435"/>
    </location>
    <ligand>
        <name>FAD</name>
        <dbReference type="ChEBI" id="CHEBI:57692"/>
    </ligand>
</feature>
<comment type="cofactor">
    <cofactor evidence="2">
        <name>FAD</name>
        <dbReference type="ChEBI" id="CHEBI:57692"/>
    </cofactor>
    <text evidence="2">Binds 1 FAD per subunit.</text>
</comment>
<accession>A0AAD9ZWX4</accession>
<evidence type="ECO:0000313" key="6">
    <source>
        <dbReference type="Proteomes" id="UP001281410"/>
    </source>
</evidence>
<dbReference type="SUPFAM" id="SSF48173">
    <property type="entry name" value="Cryptochrome/photolyase FAD-binding domain"/>
    <property type="match status" value="1"/>
</dbReference>
<keyword evidence="6" id="KW-1185">Reference proteome</keyword>
<dbReference type="GO" id="GO:0000719">
    <property type="term" value="P:photoreactive repair"/>
    <property type="evidence" value="ECO:0007669"/>
    <property type="project" value="TreeGrafter"/>
</dbReference>
<gene>
    <name evidence="5" type="ORF">Dsin_025424</name>
</gene>
<protein>
    <recommendedName>
        <fullName evidence="4">Photolyase/cryptochrome alpha/beta domain-containing protein</fullName>
    </recommendedName>
</protein>
<dbReference type="GO" id="GO:0003904">
    <property type="term" value="F:deoxyribodipyrimidine photo-lyase activity"/>
    <property type="evidence" value="ECO:0007669"/>
    <property type="project" value="TreeGrafter"/>
</dbReference>
<reference evidence="5" key="1">
    <citation type="journal article" date="2023" name="Plant J.">
        <title>Genome sequences and population genomics provide insights into the demographic history, inbreeding, and mutation load of two 'living fossil' tree species of Dipteronia.</title>
        <authorList>
            <person name="Feng Y."/>
            <person name="Comes H.P."/>
            <person name="Chen J."/>
            <person name="Zhu S."/>
            <person name="Lu R."/>
            <person name="Zhang X."/>
            <person name="Li P."/>
            <person name="Qiu J."/>
            <person name="Olsen K.M."/>
            <person name="Qiu Y."/>
        </authorList>
    </citation>
    <scope>NUCLEOTIDE SEQUENCE</scope>
    <source>
        <strain evidence="5">NBL</strain>
    </source>
</reference>
<sequence>MLGVVVEKKDRIANIQQSNSLFKTSSHQTHKHNSYKTEKREKDIHPTTAYLQSIVKMDPNLQNVENPDSKSNEEQDALAIIPCQSPFATLSLSFSLPKILPNNTFFLQPKISTLFSQHPSKVKVPTQASSLTHLSLSSSTAAPSKISFKSTISANPLQNPLSLGPHRPLDPNNGAGIRRASIVWFRNDLRVHDNECLNSANNESMSVLPVYCFDPRDYGKSSSGFDKTGPYRASFLIESVSDLRKNLQARGSDLVVRVGKPENVLVELAKAIGADGVFAHREVSHDEVKTEEKIEAAMKEEGIEVKYFWGSTLYHVDDLPFKLEEMPTNYGGFKEKVQGLEVRKTSAVLDQLKGMPSRGDVEPGDIPSLLDLGLNPSSSMSQDGKSGASSMVGGETEALQRVKKFAAECQAQPPKGGKEGSQDSIYGANFSCKISPWLAMGCISPRSMFDEIKKTATKTVFASSNRNGGGSGSSDTGMNWLMFELLWRDFFRFITKKYSSAKKLVEAAPATACTGALA</sequence>
<dbReference type="AlphaFoldDB" id="A0AAD9ZWX4"/>
<comment type="caution">
    <text evidence="5">The sequence shown here is derived from an EMBL/GenBank/DDBJ whole genome shotgun (WGS) entry which is preliminary data.</text>
</comment>
<dbReference type="Gene3D" id="1.25.40.80">
    <property type="match status" value="1"/>
</dbReference>
<comment type="similarity">
    <text evidence="1">Belongs to the DNA photolyase class-1 family.</text>
</comment>
<dbReference type="SUPFAM" id="SSF52425">
    <property type="entry name" value="Cryptochrome/photolyase, N-terminal domain"/>
    <property type="match status" value="1"/>
</dbReference>
<dbReference type="Pfam" id="PF00875">
    <property type="entry name" value="DNA_photolyase"/>
    <property type="match status" value="1"/>
</dbReference>
<dbReference type="PROSITE" id="PS51645">
    <property type="entry name" value="PHR_CRY_ALPHA_BETA"/>
    <property type="match status" value="1"/>
</dbReference>
<dbReference type="EMBL" id="JANJYJ010000008">
    <property type="protein sequence ID" value="KAK3194114.1"/>
    <property type="molecule type" value="Genomic_DNA"/>
</dbReference>
<dbReference type="Gene3D" id="3.40.50.620">
    <property type="entry name" value="HUPs"/>
    <property type="match status" value="1"/>
</dbReference>
<keyword evidence="2" id="KW-0285">Flavoprotein</keyword>
<dbReference type="GO" id="GO:0071949">
    <property type="term" value="F:FAD binding"/>
    <property type="evidence" value="ECO:0007669"/>
    <property type="project" value="TreeGrafter"/>
</dbReference>
<dbReference type="InterPro" id="IPR006050">
    <property type="entry name" value="DNA_photolyase_N"/>
</dbReference>
<dbReference type="InterPro" id="IPR036134">
    <property type="entry name" value="Crypto/Photolyase_FAD-like_sf"/>
</dbReference>
<evidence type="ECO:0000256" key="3">
    <source>
        <dbReference type="SAM" id="MobiDB-lite"/>
    </source>
</evidence>